<dbReference type="SUPFAM" id="SSF51182">
    <property type="entry name" value="RmlC-like cupins"/>
    <property type="match status" value="1"/>
</dbReference>
<proteinExistence type="predicted"/>
<comment type="caution">
    <text evidence="2">The sequence shown here is derived from an EMBL/GenBank/DDBJ whole genome shotgun (WGS) entry which is preliminary data.</text>
</comment>
<evidence type="ECO:0000259" key="1">
    <source>
        <dbReference type="Pfam" id="PF07883"/>
    </source>
</evidence>
<dbReference type="InterPro" id="IPR013096">
    <property type="entry name" value="Cupin_2"/>
</dbReference>
<feature type="domain" description="Cupin type-2" evidence="1">
    <location>
        <begin position="40"/>
        <end position="100"/>
    </location>
</feature>
<dbReference type="PANTHER" id="PTHR36440">
    <property type="entry name" value="PUTATIVE (AFU_ORTHOLOGUE AFUA_8G07350)-RELATED"/>
    <property type="match status" value="1"/>
</dbReference>
<organism evidence="2 3">
    <name type="scientific">Actinoplanes awajinensis subsp. mycoplanecinus</name>
    <dbReference type="NCBI Taxonomy" id="135947"/>
    <lineage>
        <taxon>Bacteria</taxon>
        <taxon>Bacillati</taxon>
        <taxon>Actinomycetota</taxon>
        <taxon>Actinomycetes</taxon>
        <taxon>Micromonosporales</taxon>
        <taxon>Micromonosporaceae</taxon>
        <taxon>Actinoplanes</taxon>
    </lineage>
</organism>
<dbReference type="AlphaFoldDB" id="A0A0X3V9P6"/>
<keyword evidence="3" id="KW-1185">Reference proteome</keyword>
<dbReference type="InterPro" id="IPR014710">
    <property type="entry name" value="RmlC-like_jellyroll"/>
</dbReference>
<accession>A0A0X3V9P6</accession>
<protein>
    <submittedName>
        <fullName evidence="2">Cupin</fullName>
    </submittedName>
</protein>
<dbReference type="Pfam" id="PF07883">
    <property type="entry name" value="Cupin_2"/>
    <property type="match status" value="1"/>
</dbReference>
<sequence length="152" mass="16119">MTAFPETGSPFWFLGGQAKVLVPGKVTGGSLSVIEFTDSAGHAPPMHVHEGEEEVWIVLDGKIRFFVGDEKFDLEPGQAAYGPRGVAHSYLVRSETARLAAVFAPGQVEEWFTSNSSPVSSVDEAPASFDIGAILTSADAFKVRVAGPPPTE</sequence>
<dbReference type="Proteomes" id="UP000053244">
    <property type="component" value="Unassembled WGS sequence"/>
</dbReference>
<evidence type="ECO:0000313" key="3">
    <source>
        <dbReference type="Proteomes" id="UP000053244"/>
    </source>
</evidence>
<evidence type="ECO:0000313" key="2">
    <source>
        <dbReference type="EMBL" id="KUL41569.1"/>
    </source>
</evidence>
<reference evidence="2 3" key="1">
    <citation type="submission" date="2015-10" db="EMBL/GenBank/DDBJ databases">
        <authorList>
            <person name="Gilbert D.G."/>
        </authorList>
    </citation>
    <scope>NUCLEOTIDE SEQUENCE [LARGE SCALE GENOMIC DNA]</scope>
    <source>
        <strain evidence="2 3">NRRL B-16712</strain>
    </source>
</reference>
<gene>
    <name evidence="2" type="ORF">ADL15_04810</name>
</gene>
<dbReference type="InterPro" id="IPR011051">
    <property type="entry name" value="RmlC_Cupin_sf"/>
</dbReference>
<dbReference type="OrthoDB" id="9090296at2"/>
<dbReference type="RefSeq" id="WP_067685347.1">
    <property type="nucleotide sequence ID" value="NZ_LLZH01000013.1"/>
</dbReference>
<dbReference type="EMBL" id="LLZH01000013">
    <property type="protein sequence ID" value="KUL41569.1"/>
    <property type="molecule type" value="Genomic_DNA"/>
</dbReference>
<name>A0A0X3V9P6_9ACTN</name>
<dbReference type="PANTHER" id="PTHR36440:SF1">
    <property type="entry name" value="PUTATIVE (AFU_ORTHOLOGUE AFUA_8G07350)-RELATED"/>
    <property type="match status" value="1"/>
</dbReference>
<dbReference type="InterPro" id="IPR053146">
    <property type="entry name" value="QDO-like"/>
</dbReference>
<dbReference type="Gene3D" id="2.60.120.10">
    <property type="entry name" value="Jelly Rolls"/>
    <property type="match status" value="1"/>
</dbReference>